<evidence type="ECO:0000313" key="1">
    <source>
        <dbReference type="Proteomes" id="UP000515159"/>
    </source>
</evidence>
<reference evidence="2 3" key="1">
    <citation type="submission" date="2025-04" db="UniProtKB">
        <authorList>
            <consortium name="RefSeq"/>
        </authorList>
    </citation>
    <scope>IDENTIFICATION</scope>
</reference>
<dbReference type="PANTHER" id="PTHR47063:SF1">
    <property type="entry name" value="RIBONUCLEASE H2 SUBUNIT C"/>
    <property type="match status" value="1"/>
</dbReference>
<dbReference type="CTD" id="84153"/>
<keyword evidence="1" id="KW-1185">Reference proteome</keyword>
<dbReference type="GeneID" id="117365804"/>
<sequence>MMCENQPGTLIKLDLGSLTQAAHDAVHLLPCEIQYNGHAAVDKYFIPTIHQGASAKEVSFRGRPLKGQEIKIPAGYVGLVLEENHKPCSEEKGRTVCMKSTFLSFTQWNLETLPSADDCAVMSLMWPKISKAIHQPVDNEE</sequence>
<dbReference type="PANTHER" id="PTHR47063">
    <property type="entry name" value="RIBONUCLEASE H2 SUBUNIT C"/>
    <property type="match status" value="1"/>
</dbReference>
<accession>A0A6P8S486</accession>
<dbReference type="OrthoDB" id="6222486at2759"/>
<evidence type="ECO:0000313" key="3">
    <source>
        <dbReference type="RefSeq" id="XP_033812537.1"/>
    </source>
</evidence>
<protein>
    <submittedName>
        <fullName evidence="2 3">Ribonuclease H2 subunit C</fullName>
    </submittedName>
</protein>
<dbReference type="GO" id="GO:0032299">
    <property type="term" value="C:ribonuclease H2 complex"/>
    <property type="evidence" value="ECO:0007669"/>
    <property type="project" value="InterPro"/>
</dbReference>
<dbReference type="Proteomes" id="UP000515159">
    <property type="component" value="Chromosome 8"/>
</dbReference>
<organism evidence="1 3">
    <name type="scientific">Geotrypetes seraphini</name>
    <name type="common">Gaboon caecilian</name>
    <name type="synonym">Caecilia seraphini</name>
    <dbReference type="NCBI Taxonomy" id="260995"/>
    <lineage>
        <taxon>Eukaryota</taxon>
        <taxon>Metazoa</taxon>
        <taxon>Chordata</taxon>
        <taxon>Craniata</taxon>
        <taxon>Vertebrata</taxon>
        <taxon>Euteleostomi</taxon>
        <taxon>Amphibia</taxon>
        <taxon>Gymnophiona</taxon>
        <taxon>Geotrypetes</taxon>
    </lineage>
</organism>
<dbReference type="InterPro" id="IPR013924">
    <property type="entry name" value="RNase_H2_suC"/>
</dbReference>
<dbReference type="KEGG" id="gsh:117365804"/>
<evidence type="ECO:0000313" key="2">
    <source>
        <dbReference type="RefSeq" id="XP_033812536.1"/>
    </source>
</evidence>
<dbReference type="GO" id="GO:0006401">
    <property type="term" value="P:RNA catabolic process"/>
    <property type="evidence" value="ECO:0007669"/>
    <property type="project" value="InterPro"/>
</dbReference>
<name>A0A6P8S486_GEOSA</name>
<dbReference type="CDD" id="cd09271">
    <property type="entry name" value="RNase_H2-C"/>
    <property type="match status" value="1"/>
</dbReference>
<dbReference type="RefSeq" id="XP_033812536.1">
    <property type="nucleotide sequence ID" value="XM_033956645.1"/>
</dbReference>
<dbReference type="InterPro" id="IPR052863">
    <property type="entry name" value="RNase_H2_subunit_C"/>
</dbReference>
<dbReference type="AlphaFoldDB" id="A0A6P8S486"/>
<dbReference type="Gene3D" id="2.40.128.680">
    <property type="match status" value="1"/>
</dbReference>
<dbReference type="Pfam" id="PF08615">
    <property type="entry name" value="RNase_H2_suC"/>
    <property type="match status" value="1"/>
</dbReference>
<proteinExistence type="predicted"/>
<dbReference type="RefSeq" id="XP_033812537.1">
    <property type="nucleotide sequence ID" value="XM_033956646.1"/>
</dbReference>
<gene>
    <name evidence="2 3" type="primary">RNASEH2C</name>
</gene>